<organism evidence="1 2">
    <name type="scientific">Paragonimus skrjabini miyazakii</name>
    <dbReference type="NCBI Taxonomy" id="59628"/>
    <lineage>
        <taxon>Eukaryota</taxon>
        <taxon>Metazoa</taxon>
        <taxon>Spiralia</taxon>
        <taxon>Lophotrochozoa</taxon>
        <taxon>Platyhelminthes</taxon>
        <taxon>Trematoda</taxon>
        <taxon>Digenea</taxon>
        <taxon>Plagiorchiida</taxon>
        <taxon>Troglotremata</taxon>
        <taxon>Troglotrematidae</taxon>
        <taxon>Paragonimus</taxon>
    </lineage>
</organism>
<keyword evidence="2" id="KW-1185">Reference proteome</keyword>
<dbReference type="Proteomes" id="UP000822476">
    <property type="component" value="Unassembled WGS sequence"/>
</dbReference>
<comment type="caution">
    <text evidence="1">The sequence shown here is derived from an EMBL/GenBank/DDBJ whole genome shotgun (WGS) entry which is preliminary data.</text>
</comment>
<evidence type="ECO:0000313" key="2">
    <source>
        <dbReference type="Proteomes" id="UP000822476"/>
    </source>
</evidence>
<evidence type="ECO:0000313" key="1">
    <source>
        <dbReference type="EMBL" id="KAF7261547.1"/>
    </source>
</evidence>
<proteinExistence type="predicted"/>
<protein>
    <submittedName>
        <fullName evidence="1">Uncharacterized protein</fullName>
    </submittedName>
</protein>
<gene>
    <name evidence="1" type="ORF">EG68_01144</name>
</gene>
<accession>A0A8S9ZCA2</accession>
<reference evidence="1" key="1">
    <citation type="submission" date="2019-07" db="EMBL/GenBank/DDBJ databases">
        <title>Annotation for the trematode Paragonimus miyazaki's.</title>
        <authorList>
            <person name="Choi Y.-J."/>
        </authorList>
    </citation>
    <scope>NUCLEOTIDE SEQUENCE</scope>
    <source>
        <strain evidence="1">Japan</strain>
    </source>
</reference>
<sequence>MDSILGVTLKLLHSGTHFKLSLPNRNNRSSLPQENECINQVTRQCLTATVGSSYNAAKMVFREVTMNPSTPTSDGLVTVLFGSGVTTVTFSRSNRQTSLASQYSFSASA</sequence>
<dbReference type="EMBL" id="JTDE01000335">
    <property type="protein sequence ID" value="KAF7261547.1"/>
    <property type="molecule type" value="Genomic_DNA"/>
</dbReference>
<name>A0A8S9ZCA2_9TREM</name>
<dbReference type="AlphaFoldDB" id="A0A8S9ZCA2"/>